<name>A0A0F0ID03_ASPPU</name>
<evidence type="ECO:0000256" key="1">
    <source>
        <dbReference type="SAM" id="SignalP"/>
    </source>
</evidence>
<evidence type="ECO:0000313" key="2">
    <source>
        <dbReference type="EMBL" id="KJK65679.1"/>
    </source>
</evidence>
<proteinExistence type="predicted"/>
<dbReference type="EMBL" id="JZEE01000358">
    <property type="protein sequence ID" value="KJK65679.1"/>
    <property type="molecule type" value="Genomic_DNA"/>
</dbReference>
<dbReference type="Proteomes" id="UP000033540">
    <property type="component" value="Unassembled WGS sequence"/>
</dbReference>
<gene>
    <name evidence="2" type="ORF">P875_00010020</name>
</gene>
<dbReference type="AlphaFoldDB" id="A0A0F0ID03"/>
<comment type="caution">
    <text evidence="2">The sequence shown here is derived from an EMBL/GenBank/DDBJ whole genome shotgun (WGS) entry which is preliminary data.</text>
</comment>
<sequence length="231" mass="26599">MKSYISYAVLLLAVPLASAKKTNLQWAICDSDPQTVLQKLGLGTPEPYKENPITYYDTNPPVYISDGLMFRTKTSKGENISTVKVRFQQETSDVPDSAECVWDRYGRNPTYTCEKRCPLRESSIWCDQQIELVERYEKVNWEELMEYGPYQNAKWKIRIEGYKAKFDDVAAGSLHLMEIEAKVPKEKADKAYEEVTQHLEGRGIVLCDPQEGKTARLFRAMGYTKDERDDL</sequence>
<keyword evidence="1" id="KW-0732">Signal</keyword>
<dbReference type="Gene3D" id="2.40.320.10">
    <property type="entry name" value="Hypothetical Protein Pfu-838710-001"/>
    <property type="match status" value="1"/>
</dbReference>
<evidence type="ECO:0000313" key="3">
    <source>
        <dbReference type="Proteomes" id="UP000033540"/>
    </source>
</evidence>
<evidence type="ECO:0008006" key="4">
    <source>
        <dbReference type="Google" id="ProtNLM"/>
    </source>
</evidence>
<dbReference type="InterPro" id="IPR033469">
    <property type="entry name" value="CYTH-like_dom_sf"/>
</dbReference>
<feature type="signal peptide" evidence="1">
    <location>
        <begin position="1"/>
        <end position="19"/>
    </location>
</feature>
<accession>A0A0F0ID03</accession>
<dbReference type="OrthoDB" id="3917713at2759"/>
<reference evidence="2 3" key="1">
    <citation type="submission" date="2015-02" db="EMBL/GenBank/DDBJ databases">
        <title>Draft genome sequence of Aspergillus parasiticus SU-1.</title>
        <authorList>
            <person name="Yu J."/>
            <person name="Fedorova N."/>
            <person name="Yin Y."/>
            <person name="Losada L."/>
            <person name="Zafar N."/>
            <person name="Taujale R."/>
            <person name="Ehrlich K.C."/>
            <person name="Bhatnagar D."/>
            <person name="Cleveland T.E."/>
            <person name="Bennett J.W."/>
            <person name="Nierman W.C."/>
        </authorList>
    </citation>
    <scope>NUCLEOTIDE SEQUENCE [LARGE SCALE GENOMIC DNA]</scope>
    <source>
        <strain evidence="3">ATCC 56775 / NRRL 5862 / SRRC 143 / SU-1</strain>
    </source>
</reference>
<dbReference type="SUPFAM" id="SSF55154">
    <property type="entry name" value="CYTH-like phosphatases"/>
    <property type="match status" value="1"/>
</dbReference>
<organism evidence="2 3">
    <name type="scientific">Aspergillus parasiticus (strain ATCC 56775 / NRRL 5862 / SRRC 143 / SU-1)</name>
    <dbReference type="NCBI Taxonomy" id="1403190"/>
    <lineage>
        <taxon>Eukaryota</taxon>
        <taxon>Fungi</taxon>
        <taxon>Dikarya</taxon>
        <taxon>Ascomycota</taxon>
        <taxon>Pezizomycotina</taxon>
        <taxon>Eurotiomycetes</taxon>
        <taxon>Eurotiomycetidae</taxon>
        <taxon>Eurotiales</taxon>
        <taxon>Aspergillaceae</taxon>
        <taxon>Aspergillus</taxon>
        <taxon>Aspergillus subgen. Circumdati</taxon>
    </lineage>
</organism>
<protein>
    <recommendedName>
        <fullName evidence="4">CYTH domain-containing protein</fullName>
    </recommendedName>
</protein>
<feature type="chain" id="PRO_5002443093" description="CYTH domain-containing protein" evidence="1">
    <location>
        <begin position="20"/>
        <end position="231"/>
    </location>
</feature>